<sequence>MELSDTERFYDLRNTVEKADAARLQGLKVASNAITIHRDLVTLFRTNQLSVDVGDAREEDRYRIVCIAPPELELIKRPRKHLLVSDDRNDRLNDGYLERHLVRCLLMYTGNGGIEHDYDVDKLRRLLFDNEWRWSTHSDFTSNEWRDNRDAQLIHKWMVEAEKQGPDSFLIIEMPELDLSWDFSTINDSE</sequence>
<organism evidence="1 2">
    <name type="scientific">Asterophora parasitica</name>
    <dbReference type="NCBI Taxonomy" id="117018"/>
    <lineage>
        <taxon>Eukaryota</taxon>
        <taxon>Fungi</taxon>
        <taxon>Dikarya</taxon>
        <taxon>Basidiomycota</taxon>
        <taxon>Agaricomycotina</taxon>
        <taxon>Agaricomycetes</taxon>
        <taxon>Agaricomycetidae</taxon>
        <taxon>Agaricales</taxon>
        <taxon>Tricholomatineae</taxon>
        <taxon>Lyophyllaceae</taxon>
        <taxon>Asterophora</taxon>
    </lineage>
</organism>
<keyword evidence="2" id="KW-1185">Reference proteome</keyword>
<reference evidence="1" key="1">
    <citation type="submission" date="2020-07" db="EMBL/GenBank/DDBJ databases">
        <authorList>
            <person name="Nieuwenhuis M."/>
            <person name="Van De Peppel L.J.J."/>
        </authorList>
    </citation>
    <scope>NUCLEOTIDE SEQUENCE</scope>
    <source>
        <strain evidence="1">AP01</strain>
        <tissue evidence="1">Mycelium</tissue>
    </source>
</reference>
<proteinExistence type="predicted"/>
<dbReference type="EMBL" id="JABCKV010000152">
    <property type="protein sequence ID" value="KAG5642847.1"/>
    <property type="molecule type" value="Genomic_DNA"/>
</dbReference>
<protein>
    <submittedName>
        <fullName evidence="1">Uncharacterized protein</fullName>
    </submittedName>
</protein>
<dbReference type="Proteomes" id="UP000775547">
    <property type="component" value="Unassembled WGS sequence"/>
</dbReference>
<evidence type="ECO:0000313" key="2">
    <source>
        <dbReference type="Proteomes" id="UP000775547"/>
    </source>
</evidence>
<comment type="caution">
    <text evidence="1">The sequence shown here is derived from an EMBL/GenBank/DDBJ whole genome shotgun (WGS) entry which is preliminary data.</text>
</comment>
<accession>A0A9P7G8X2</accession>
<name>A0A9P7G8X2_9AGAR</name>
<dbReference type="AlphaFoldDB" id="A0A9P7G8X2"/>
<evidence type="ECO:0000313" key="1">
    <source>
        <dbReference type="EMBL" id="KAG5642847.1"/>
    </source>
</evidence>
<gene>
    <name evidence="1" type="ORF">DXG03_002053</name>
</gene>
<reference evidence="1" key="2">
    <citation type="submission" date="2021-10" db="EMBL/GenBank/DDBJ databases">
        <title>Phylogenomics reveals ancestral predisposition of the termite-cultivated fungus Termitomyces towards a domesticated lifestyle.</title>
        <authorList>
            <person name="Auxier B."/>
            <person name="Grum-Grzhimaylo A."/>
            <person name="Cardenas M.E."/>
            <person name="Lodge J.D."/>
            <person name="Laessoe T."/>
            <person name="Pedersen O."/>
            <person name="Smith M.E."/>
            <person name="Kuyper T.W."/>
            <person name="Franco-Molano E.A."/>
            <person name="Baroni T.J."/>
            <person name="Aanen D.K."/>
        </authorList>
    </citation>
    <scope>NUCLEOTIDE SEQUENCE</scope>
    <source>
        <strain evidence="1">AP01</strain>
        <tissue evidence="1">Mycelium</tissue>
    </source>
</reference>